<evidence type="ECO:0000259" key="6">
    <source>
        <dbReference type="PROSITE" id="PS50106"/>
    </source>
</evidence>
<dbReference type="SMART" id="SM00228">
    <property type="entry name" value="PDZ"/>
    <property type="match status" value="4"/>
</dbReference>
<dbReference type="InterPro" id="IPR036892">
    <property type="entry name" value="L27_dom_sf"/>
</dbReference>
<dbReference type="CDD" id="cd06667">
    <property type="entry name" value="PDZ2_MUPP1-like"/>
    <property type="match status" value="1"/>
</dbReference>
<dbReference type="PROSITE" id="PS51022">
    <property type="entry name" value="L27"/>
    <property type="match status" value="1"/>
</dbReference>
<evidence type="ECO:0000256" key="4">
    <source>
        <dbReference type="ARBA" id="ARBA00023136"/>
    </source>
</evidence>
<dbReference type="InterPro" id="IPR001478">
    <property type="entry name" value="PDZ"/>
</dbReference>
<dbReference type="SUPFAM" id="SSF50156">
    <property type="entry name" value="PDZ domain-like"/>
    <property type="match status" value="4"/>
</dbReference>
<dbReference type="InterPro" id="IPR036034">
    <property type="entry name" value="PDZ_sf"/>
</dbReference>
<protein>
    <recommendedName>
        <fullName evidence="10">Multiple PDZ domain protein</fullName>
    </recommendedName>
</protein>
<dbReference type="InterPro" id="IPR004172">
    <property type="entry name" value="L27_dom"/>
</dbReference>
<name>A0A182NK76_9DIPT</name>
<feature type="domain" description="PDZ" evidence="6">
    <location>
        <begin position="672"/>
        <end position="762"/>
    </location>
</feature>
<feature type="domain" description="PDZ" evidence="6">
    <location>
        <begin position="241"/>
        <end position="321"/>
    </location>
</feature>
<dbReference type="PROSITE" id="PS50106">
    <property type="entry name" value="PDZ"/>
    <property type="match status" value="4"/>
</dbReference>
<reference evidence="8" key="2">
    <citation type="submission" date="2020-05" db="UniProtKB">
        <authorList>
            <consortium name="EnsemblMetazoa"/>
        </authorList>
    </citation>
    <scope>IDENTIFICATION</scope>
    <source>
        <strain evidence="8">WRAIR2</strain>
    </source>
</reference>
<evidence type="ECO:0008006" key="10">
    <source>
        <dbReference type="Google" id="ProtNLM"/>
    </source>
</evidence>
<dbReference type="Proteomes" id="UP000075884">
    <property type="component" value="Unassembled WGS sequence"/>
</dbReference>
<dbReference type="GO" id="GO:0030054">
    <property type="term" value="C:cell junction"/>
    <property type="evidence" value="ECO:0007669"/>
    <property type="project" value="UniProtKB-ARBA"/>
</dbReference>
<accession>A0A182NK76</accession>
<dbReference type="EnsemblMetazoa" id="ADIR008056-RA">
    <property type="protein sequence ID" value="ADIR008056-PA"/>
    <property type="gene ID" value="ADIR008056"/>
</dbReference>
<organism evidence="8 9">
    <name type="scientific">Anopheles dirus</name>
    <dbReference type="NCBI Taxonomy" id="7168"/>
    <lineage>
        <taxon>Eukaryota</taxon>
        <taxon>Metazoa</taxon>
        <taxon>Ecdysozoa</taxon>
        <taxon>Arthropoda</taxon>
        <taxon>Hexapoda</taxon>
        <taxon>Insecta</taxon>
        <taxon>Pterygota</taxon>
        <taxon>Neoptera</taxon>
        <taxon>Endopterygota</taxon>
        <taxon>Diptera</taxon>
        <taxon>Nematocera</taxon>
        <taxon>Culicoidea</taxon>
        <taxon>Culicidae</taxon>
        <taxon>Anophelinae</taxon>
        <taxon>Anopheles</taxon>
    </lineage>
</organism>
<feature type="region of interest" description="Disordered" evidence="5">
    <location>
        <begin position="556"/>
        <end position="580"/>
    </location>
</feature>
<dbReference type="FunFam" id="2.30.42.10:FF:000125">
    <property type="entry name" value="PATJ, crumbs cell polarity complex component"/>
    <property type="match status" value="1"/>
</dbReference>
<dbReference type="CDD" id="cd06791">
    <property type="entry name" value="PDZ3_MUPP1-like"/>
    <property type="match status" value="1"/>
</dbReference>
<dbReference type="AlphaFoldDB" id="A0A182NK76"/>
<evidence type="ECO:0000256" key="5">
    <source>
        <dbReference type="SAM" id="MobiDB-lite"/>
    </source>
</evidence>
<sequence length="987" mass="104850">MHANTKMHLSSDVSNALKHIEIIKQTVEEMEPNKLQLNVSDDLKLVLDLLQDPVFRNIVQIQDSLAELNHQITQHPSILPGDFDIANSGELVLSVPPGTDLFEADYQDEQRVPSSAQISPGSPGPAGMLVVTQPKLNLLDHAQLAAGASVGPASVVAAVQQQQMQQPLDATQLLNASMKLNNEPSLFEVPSIVQDHHHTLHPEQPDQQHALGGPFADSPKSVPETIVAGGVSPADWSRILDIELVNDGTGLGFGIIGARTTGVTVKTILAGGVADRDGRLKSGDQILQIGDVNLHEMVSEQVASVLRQSGTHVQLVVARPIDPAAGAGATAEYDHQSAIVPTVLLANPLKLKQYLADSGFADIYGVYSVANLESPGVEHAFGKESPLPDFPETEVFTVELRKDQNGLGITIAGYVCEKEELSGIFVKSVSPGSAADLSGKIQVNDRIIEVDGQSLHGFSNHQAVDVLKQSGHVVKLCLERYLRGPKYDQLQQAIAANEMKPPTPATPPPPLVPTDLSKYGSNILDILPPQALQRTQLPEQDNHGEAGLEDELDVHDVVGRDPPAGHPLGGHKKLSRAKDSIDTQEYREKIKEASIVSGADGVGLEEGAVVMDATNPVAIARHHQSSAAKLRSSLKGASGATVLEETSDQDPDSAYIVKKWTNILGPEVQIIVANIRKFAASSGLGISLEGTVDVEGGKEVRPHHYIRSILPEGPVGQNGLLRSGDELLEVNGQRLLGMNHLKVVSILKELPQDVCMVCARGDPDLLRFTEEQLISSLEADAVKRNGQHHHQQLHGSLTPSERLVKAKSDGSLATTNGTGIGGGPGGVGVGDGFSKIKSRSLEPLTGLAMWSSEPQIIELVKGERGLGFSILDYQDPLDPNDTLIVIRSLVPGGVAQLDGRLIPGDRLLFVNDTILENASLDQAVQALKGAPKGVVRIGVAKPLPMQDSSLAAATFDERTNGGSGPEGSTGSGSGKMLSLAKPDIIME</sequence>
<evidence type="ECO:0000256" key="2">
    <source>
        <dbReference type="ARBA" id="ARBA00022553"/>
    </source>
</evidence>
<dbReference type="FunFam" id="2.30.42.10:FF:000070">
    <property type="entry name" value="Multiple PDZ domain protein"/>
    <property type="match status" value="1"/>
</dbReference>
<feature type="domain" description="PDZ" evidence="6">
    <location>
        <begin position="856"/>
        <end position="934"/>
    </location>
</feature>
<evidence type="ECO:0000259" key="7">
    <source>
        <dbReference type="PROSITE" id="PS51022"/>
    </source>
</evidence>
<dbReference type="InterPro" id="IPR051342">
    <property type="entry name" value="PDZ_scaffold"/>
</dbReference>
<feature type="region of interest" description="Disordered" evidence="5">
    <location>
        <begin position="955"/>
        <end position="987"/>
    </location>
</feature>
<dbReference type="VEuPathDB" id="VectorBase:ADIR008056"/>
<dbReference type="STRING" id="7168.A0A182NK76"/>
<keyword evidence="4" id="KW-0472">Membrane</keyword>
<dbReference type="Gene3D" id="1.10.287.650">
    <property type="entry name" value="L27 domain"/>
    <property type="match status" value="1"/>
</dbReference>
<keyword evidence="9" id="KW-1185">Reference proteome</keyword>
<feature type="compositionally biased region" description="Gly residues" evidence="5">
    <location>
        <begin position="961"/>
        <end position="973"/>
    </location>
</feature>
<evidence type="ECO:0000313" key="8">
    <source>
        <dbReference type="EnsemblMetazoa" id="ADIR008056-PA"/>
    </source>
</evidence>
<dbReference type="CDD" id="cd06668">
    <property type="entry name" value="PDZ4_MUPP1-like"/>
    <property type="match status" value="1"/>
</dbReference>
<proteinExistence type="predicted"/>
<feature type="domain" description="L27" evidence="7">
    <location>
        <begin position="9"/>
        <end position="73"/>
    </location>
</feature>
<evidence type="ECO:0000256" key="3">
    <source>
        <dbReference type="ARBA" id="ARBA00022737"/>
    </source>
</evidence>
<dbReference type="SUPFAM" id="SSF101288">
    <property type="entry name" value="L27 domain"/>
    <property type="match status" value="1"/>
</dbReference>
<dbReference type="PANTHER" id="PTHR19964">
    <property type="entry name" value="MULTIPLE PDZ DOMAIN PROTEIN"/>
    <property type="match status" value="1"/>
</dbReference>
<dbReference type="Pfam" id="PF00595">
    <property type="entry name" value="PDZ"/>
    <property type="match status" value="4"/>
</dbReference>
<comment type="subcellular location">
    <subcellularLocation>
        <location evidence="1">Membrane</location>
    </subcellularLocation>
</comment>
<evidence type="ECO:0000313" key="9">
    <source>
        <dbReference type="Proteomes" id="UP000075884"/>
    </source>
</evidence>
<evidence type="ECO:0000256" key="1">
    <source>
        <dbReference type="ARBA" id="ARBA00004370"/>
    </source>
</evidence>
<keyword evidence="3" id="KW-0677">Repeat</keyword>
<feature type="domain" description="PDZ" evidence="6">
    <location>
        <begin position="397"/>
        <end position="482"/>
    </location>
</feature>
<dbReference type="CDD" id="cd06669">
    <property type="entry name" value="PDZ5_MUPP1-like"/>
    <property type="match status" value="1"/>
</dbReference>
<keyword evidence="2" id="KW-0597">Phosphoprotein</keyword>
<reference evidence="9" key="1">
    <citation type="submission" date="2013-03" db="EMBL/GenBank/DDBJ databases">
        <title>The Genome Sequence of Anopheles dirus WRAIR2.</title>
        <authorList>
            <consortium name="The Broad Institute Genomics Platform"/>
            <person name="Neafsey D.E."/>
            <person name="Walton C."/>
            <person name="Walker B."/>
            <person name="Young S.K."/>
            <person name="Zeng Q."/>
            <person name="Gargeya S."/>
            <person name="Fitzgerald M."/>
            <person name="Haas B."/>
            <person name="Abouelleil A."/>
            <person name="Allen A.W."/>
            <person name="Alvarado L."/>
            <person name="Arachchi H.M."/>
            <person name="Berlin A.M."/>
            <person name="Chapman S.B."/>
            <person name="Gainer-Dewar J."/>
            <person name="Goldberg J."/>
            <person name="Griggs A."/>
            <person name="Gujja S."/>
            <person name="Hansen M."/>
            <person name="Howarth C."/>
            <person name="Imamovic A."/>
            <person name="Ireland A."/>
            <person name="Larimer J."/>
            <person name="McCowan C."/>
            <person name="Murphy C."/>
            <person name="Pearson M."/>
            <person name="Poon T.W."/>
            <person name="Priest M."/>
            <person name="Roberts A."/>
            <person name="Saif S."/>
            <person name="Shea T."/>
            <person name="Sisk P."/>
            <person name="Sykes S."/>
            <person name="Wortman J."/>
            <person name="Nusbaum C."/>
            <person name="Birren B."/>
        </authorList>
    </citation>
    <scope>NUCLEOTIDE SEQUENCE [LARGE SCALE GENOMIC DNA]</scope>
    <source>
        <strain evidence="9">WRAIR2</strain>
    </source>
</reference>
<dbReference type="Gene3D" id="2.30.42.10">
    <property type="match status" value="4"/>
</dbReference>
<dbReference type="PANTHER" id="PTHR19964:SF92">
    <property type="entry name" value="PATJ HOMOLOG"/>
    <property type="match status" value="1"/>
</dbReference>
<dbReference type="GO" id="GO:0016020">
    <property type="term" value="C:membrane"/>
    <property type="evidence" value="ECO:0007669"/>
    <property type="project" value="UniProtKB-SubCell"/>
</dbReference>